<reference evidence="4" key="1">
    <citation type="journal article" date="2019" name="Int. J. Syst. Evol. Microbiol.">
        <title>The Global Catalogue of Microorganisms (GCM) 10K type strain sequencing project: providing services to taxonomists for standard genome sequencing and annotation.</title>
        <authorList>
            <consortium name="The Broad Institute Genomics Platform"/>
            <consortium name="The Broad Institute Genome Sequencing Center for Infectious Disease"/>
            <person name="Wu L."/>
            <person name="Ma J."/>
        </authorList>
    </citation>
    <scope>NUCLEOTIDE SEQUENCE [LARGE SCALE GENOMIC DNA]</scope>
    <source>
        <strain evidence="4">CCUG 36916</strain>
    </source>
</reference>
<organism evidence="3 4">
    <name type="scientific">Methylorubrum zatmanii</name>
    <dbReference type="NCBI Taxonomy" id="29429"/>
    <lineage>
        <taxon>Bacteria</taxon>
        <taxon>Pseudomonadati</taxon>
        <taxon>Pseudomonadota</taxon>
        <taxon>Alphaproteobacteria</taxon>
        <taxon>Hyphomicrobiales</taxon>
        <taxon>Methylobacteriaceae</taxon>
        <taxon>Methylorubrum</taxon>
    </lineage>
</organism>
<dbReference type="GO" id="GO:0016301">
    <property type="term" value="F:kinase activity"/>
    <property type="evidence" value="ECO:0007669"/>
    <property type="project" value="UniProtKB-KW"/>
</dbReference>
<accession>A0ABW1WM57</accession>
<evidence type="ECO:0000313" key="3">
    <source>
        <dbReference type="EMBL" id="MFC6388736.1"/>
    </source>
</evidence>
<evidence type="ECO:0000259" key="2">
    <source>
        <dbReference type="PROSITE" id="PS50146"/>
    </source>
</evidence>
<dbReference type="Proteomes" id="UP001596237">
    <property type="component" value="Unassembled WGS sequence"/>
</dbReference>
<evidence type="ECO:0000313" key="4">
    <source>
        <dbReference type="Proteomes" id="UP001596237"/>
    </source>
</evidence>
<proteinExistence type="predicted"/>
<feature type="domain" description="DAGKc" evidence="2">
    <location>
        <begin position="1"/>
        <end position="95"/>
    </location>
</feature>
<comment type="caution">
    <text evidence="3">The sequence shown here is derived from an EMBL/GenBank/DDBJ whole genome shotgun (WGS) entry which is preliminary data.</text>
</comment>
<evidence type="ECO:0000256" key="1">
    <source>
        <dbReference type="SAM" id="MobiDB-lite"/>
    </source>
</evidence>
<feature type="region of interest" description="Disordered" evidence="1">
    <location>
        <begin position="107"/>
        <end position="128"/>
    </location>
</feature>
<dbReference type="Gene3D" id="3.40.50.10330">
    <property type="entry name" value="Probable inorganic polyphosphate/atp-NAD kinase, domain 1"/>
    <property type="match status" value="1"/>
</dbReference>
<sequence>MRALQGLPKRTLLLLSGRSRNGSVNTVREGALAAQLRLGILPLGTANDLARTLGTSPIPSRRPATPRQVKSVTLTSAESTAPCSRTYPSRVEHRAYAATHRALEAALGAPRLSQRRHPGPSPCQALRG</sequence>
<dbReference type="InterPro" id="IPR016064">
    <property type="entry name" value="NAD/diacylglycerol_kinase_sf"/>
</dbReference>
<feature type="region of interest" description="Disordered" evidence="1">
    <location>
        <begin position="53"/>
        <end position="86"/>
    </location>
</feature>
<dbReference type="EMBL" id="JBHSTT010000017">
    <property type="protein sequence ID" value="MFC6388736.1"/>
    <property type="molecule type" value="Genomic_DNA"/>
</dbReference>
<dbReference type="SUPFAM" id="SSF111331">
    <property type="entry name" value="NAD kinase/diacylglycerol kinase-like"/>
    <property type="match status" value="1"/>
</dbReference>
<dbReference type="RefSeq" id="WP_096488151.1">
    <property type="nucleotide sequence ID" value="NZ_JBHSTT010000017.1"/>
</dbReference>
<keyword evidence="3" id="KW-0808">Transferase</keyword>
<protein>
    <submittedName>
        <fullName evidence="3">Diacylglycerol kinase family protein</fullName>
    </submittedName>
</protein>
<keyword evidence="3" id="KW-0418">Kinase</keyword>
<gene>
    <name evidence="3" type="ORF">ACFQDP_05160</name>
</gene>
<dbReference type="Pfam" id="PF00781">
    <property type="entry name" value="DAGK_cat"/>
    <property type="match status" value="1"/>
</dbReference>
<dbReference type="InterPro" id="IPR017438">
    <property type="entry name" value="ATP-NAD_kinase_N"/>
</dbReference>
<dbReference type="PROSITE" id="PS50146">
    <property type="entry name" value="DAGK"/>
    <property type="match status" value="1"/>
</dbReference>
<name>A0ABW1WM57_9HYPH</name>
<feature type="compositionally biased region" description="Polar residues" evidence="1">
    <location>
        <begin position="68"/>
        <end position="86"/>
    </location>
</feature>
<dbReference type="InterPro" id="IPR001206">
    <property type="entry name" value="Diacylglycerol_kinase_cat_dom"/>
</dbReference>
<keyword evidence="4" id="KW-1185">Reference proteome</keyword>